<feature type="signal peptide" evidence="1">
    <location>
        <begin position="1"/>
        <end position="22"/>
    </location>
</feature>
<sequence>MIHRQSPQYTLLLCVVSVQITCLEFTTQLNLQQVGVSKLPRNFTACSSGNAGISTRTSMLCKPHNSHTVDTPFEIMHKTTRVAPRRRCVTERGPSKGHFSEHL</sequence>
<protein>
    <submittedName>
        <fullName evidence="3">Uncharacterized protein LOC109726520</fullName>
    </submittedName>
</protein>
<reference evidence="3" key="2">
    <citation type="submission" date="2025-08" db="UniProtKB">
        <authorList>
            <consortium name="RefSeq"/>
        </authorList>
    </citation>
    <scope>IDENTIFICATION</scope>
    <source>
        <tissue evidence="3">Leaf</tissue>
    </source>
</reference>
<keyword evidence="2" id="KW-1185">Reference proteome</keyword>
<keyword evidence="1" id="KW-0732">Signal</keyword>
<name>A0A6P5GV10_ANACO</name>
<evidence type="ECO:0000313" key="3">
    <source>
        <dbReference type="RefSeq" id="XP_020111724.1"/>
    </source>
</evidence>
<dbReference type="GeneID" id="109726520"/>
<accession>A0A6P5GV10</accession>
<organism evidence="2 3">
    <name type="scientific">Ananas comosus</name>
    <name type="common">Pineapple</name>
    <name type="synonym">Ananas ananas</name>
    <dbReference type="NCBI Taxonomy" id="4615"/>
    <lineage>
        <taxon>Eukaryota</taxon>
        <taxon>Viridiplantae</taxon>
        <taxon>Streptophyta</taxon>
        <taxon>Embryophyta</taxon>
        <taxon>Tracheophyta</taxon>
        <taxon>Spermatophyta</taxon>
        <taxon>Magnoliopsida</taxon>
        <taxon>Liliopsida</taxon>
        <taxon>Poales</taxon>
        <taxon>Bromeliaceae</taxon>
        <taxon>Bromelioideae</taxon>
        <taxon>Ananas</taxon>
    </lineage>
</organism>
<dbReference type="Proteomes" id="UP000515123">
    <property type="component" value="Linkage group 21"/>
</dbReference>
<dbReference type="RefSeq" id="XP_020111724.1">
    <property type="nucleotide sequence ID" value="XM_020256135.1"/>
</dbReference>
<reference evidence="2" key="1">
    <citation type="journal article" date="2015" name="Nat. Genet.">
        <title>The pineapple genome and the evolution of CAM photosynthesis.</title>
        <authorList>
            <person name="Ming R."/>
            <person name="VanBuren R."/>
            <person name="Wai C.M."/>
            <person name="Tang H."/>
            <person name="Schatz M.C."/>
            <person name="Bowers J.E."/>
            <person name="Lyons E."/>
            <person name="Wang M.L."/>
            <person name="Chen J."/>
            <person name="Biggers E."/>
            <person name="Zhang J."/>
            <person name="Huang L."/>
            <person name="Zhang L."/>
            <person name="Miao W."/>
            <person name="Zhang J."/>
            <person name="Ye Z."/>
            <person name="Miao C."/>
            <person name="Lin Z."/>
            <person name="Wang H."/>
            <person name="Zhou H."/>
            <person name="Yim W.C."/>
            <person name="Priest H.D."/>
            <person name="Zheng C."/>
            <person name="Woodhouse M."/>
            <person name="Edger P.P."/>
            <person name="Guyot R."/>
            <person name="Guo H.B."/>
            <person name="Guo H."/>
            <person name="Zheng G."/>
            <person name="Singh R."/>
            <person name="Sharma A."/>
            <person name="Min X."/>
            <person name="Zheng Y."/>
            <person name="Lee H."/>
            <person name="Gurtowski J."/>
            <person name="Sedlazeck F.J."/>
            <person name="Harkess A."/>
            <person name="McKain M.R."/>
            <person name="Liao Z."/>
            <person name="Fang J."/>
            <person name="Liu J."/>
            <person name="Zhang X."/>
            <person name="Zhang Q."/>
            <person name="Hu W."/>
            <person name="Qin Y."/>
            <person name="Wang K."/>
            <person name="Chen L.Y."/>
            <person name="Shirley N."/>
            <person name="Lin Y.R."/>
            <person name="Liu L.Y."/>
            <person name="Hernandez A.G."/>
            <person name="Wright C.L."/>
            <person name="Bulone V."/>
            <person name="Tuskan G.A."/>
            <person name="Heath K."/>
            <person name="Zee F."/>
            <person name="Moore P.H."/>
            <person name="Sunkar R."/>
            <person name="Leebens-Mack J.H."/>
            <person name="Mockler T."/>
            <person name="Bennetzen J.L."/>
            <person name="Freeling M."/>
            <person name="Sankoff D."/>
            <person name="Paterson A.H."/>
            <person name="Zhu X."/>
            <person name="Yang X."/>
            <person name="Smith J.A."/>
            <person name="Cushman J.C."/>
            <person name="Paull R.E."/>
            <person name="Yu Q."/>
        </authorList>
    </citation>
    <scope>NUCLEOTIDE SEQUENCE [LARGE SCALE GENOMIC DNA]</scope>
    <source>
        <strain evidence="2">cv. F153</strain>
    </source>
</reference>
<evidence type="ECO:0000256" key="1">
    <source>
        <dbReference type="SAM" id="SignalP"/>
    </source>
</evidence>
<dbReference type="AlphaFoldDB" id="A0A6P5GV10"/>
<feature type="chain" id="PRO_5028264953" evidence="1">
    <location>
        <begin position="23"/>
        <end position="103"/>
    </location>
</feature>
<gene>
    <name evidence="3" type="primary">LOC109726520</name>
</gene>
<evidence type="ECO:0000313" key="2">
    <source>
        <dbReference type="Proteomes" id="UP000515123"/>
    </source>
</evidence>
<proteinExistence type="predicted"/>